<dbReference type="Proteomes" id="UP001529369">
    <property type="component" value="Unassembled WGS sequence"/>
</dbReference>
<proteinExistence type="predicted"/>
<keyword evidence="2" id="KW-1185">Reference proteome</keyword>
<evidence type="ECO:0000313" key="1">
    <source>
        <dbReference type="EMBL" id="MDN3563162.1"/>
    </source>
</evidence>
<dbReference type="EMBL" id="JAUFPN010000016">
    <property type="protein sequence ID" value="MDN3563162.1"/>
    <property type="molecule type" value="Genomic_DNA"/>
</dbReference>
<name>A0ABT8A0A2_9PROT</name>
<accession>A0ABT8A0A2</accession>
<organism evidence="1 2">
    <name type="scientific">Paeniroseomonas aquatica</name>
    <dbReference type="NCBI Taxonomy" id="373043"/>
    <lineage>
        <taxon>Bacteria</taxon>
        <taxon>Pseudomonadati</taxon>
        <taxon>Pseudomonadota</taxon>
        <taxon>Alphaproteobacteria</taxon>
        <taxon>Acetobacterales</taxon>
        <taxon>Acetobacteraceae</taxon>
        <taxon>Paeniroseomonas</taxon>
    </lineage>
</organism>
<gene>
    <name evidence="1" type="ORF">QWZ14_02060</name>
</gene>
<evidence type="ECO:0000313" key="2">
    <source>
        <dbReference type="Proteomes" id="UP001529369"/>
    </source>
</evidence>
<protein>
    <submittedName>
        <fullName evidence="1">Uncharacterized protein</fullName>
    </submittedName>
</protein>
<dbReference type="RefSeq" id="WP_290314902.1">
    <property type="nucleotide sequence ID" value="NZ_JAUFPN010000016.1"/>
</dbReference>
<reference evidence="2" key="1">
    <citation type="journal article" date="2019" name="Int. J. Syst. Evol. Microbiol.">
        <title>The Global Catalogue of Microorganisms (GCM) 10K type strain sequencing project: providing services to taxonomists for standard genome sequencing and annotation.</title>
        <authorList>
            <consortium name="The Broad Institute Genomics Platform"/>
            <consortium name="The Broad Institute Genome Sequencing Center for Infectious Disease"/>
            <person name="Wu L."/>
            <person name="Ma J."/>
        </authorList>
    </citation>
    <scope>NUCLEOTIDE SEQUENCE [LARGE SCALE GENOMIC DNA]</scope>
    <source>
        <strain evidence="2">CECT 7131</strain>
    </source>
</reference>
<sequence>MATYLGMLDETGGNWTAKVRTEVREVMNIAAAIDRACKGGNLSEMWNRVVVEATKEAGSGVSRVHGIVELDAGAPKRAITKPRLRQPRPKLGTG</sequence>
<comment type="caution">
    <text evidence="1">The sequence shown here is derived from an EMBL/GenBank/DDBJ whole genome shotgun (WGS) entry which is preliminary data.</text>
</comment>